<evidence type="ECO:0000313" key="2">
    <source>
        <dbReference type="Proteomes" id="UP000008909"/>
    </source>
</evidence>
<dbReference type="AlphaFoldDB" id="G7Y8Y7"/>
<accession>G7Y8Y7</accession>
<evidence type="ECO:0000313" key="1">
    <source>
        <dbReference type="EMBL" id="GAA49422.1"/>
    </source>
</evidence>
<organism evidence="1 2">
    <name type="scientific">Clonorchis sinensis</name>
    <name type="common">Chinese liver fluke</name>
    <dbReference type="NCBI Taxonomy" id="79923"/>
    <lineage>
        <taxon>Eukaryota</taxon>
        <taxon>Metazoa</taxon>
        <taxon>Spiralia</taxon>
        <taxon>Lophotrochozoa</taxon>
        <taxon>Platyhelminthes</taxon>
        <taxon>Trematoda</taxon>
        <taxon>Digenea</taxon>
        <taxon>Opisthorchiida</taxon>
        <taxon>Opisthorchiata</taxon>
        <taxon>Opisthorchiidae</taxon>
        <taxon>Clonorchis</taxon>
    </lineage>
</organism>
<dbReference type="Proteomes" id="UP000008909">
    <property type="component" value="Unassembled WGS sequence"/>
</dbReference>
<dbReference type="EMBL" id="DF142958">
    <property type="protein sequence ID" value="GAA49422.1"/>
    <property type="molecule type" value="Genomic_DNA"/>
</dbReference>
<sequence length="435" mass="51169">MFEEKCQCITFLKGQVATCIPTPNMEREETVLVRSWTTDHQPVSIRRYLRSAFRKDACANRRWTDTLASERTVVDAKEEFVIPPMDIACFRNELEYFARTVDCAPSDFQSTKIIFFTNEQSKYEFNRTNLWRYYTENPVLYRYIVNYPTLVPNLLEMVTVELLAELANCLANVSSPYEKTSSVRSDVLDEQINSHLINNQESICNDRKSYLSQWRKTNSREKNTGHKFRSYRRKRTIRSGQDSNHGHLMRNVDTSVQNSQIPQCDVACSKVFEVYFYVCSMHRDELLFAVRLYSFFDRTRQYYGPVKMKQWKNNFQLHKYDVLPVELTEIPVHKNHEAKLAQIGISEGIVDRTRQQDNRNGLIAQPQIDRNQLLFPLQSELRFTYCEKDEEAGEYYLFRWHARIENSSSKPNTMTVESSVVFRFGFRATTVFGVA</sequence>
<reference evidence="1" key="1">
    <citation type="journal article" date="2011" name="Genome Biol.">
        <title>The draft genome of the carcinogenic human liver fluke Clonorchis sinensis.</title>
        <authorList>
            <person name="Wang X."/>
            <person name="Chen W."/>
            <person name="Huang Y."/>
            <person name="Sun J."/>
            <person name="Men J."/>
            <person name="Liu H."/>
            <person name="Luo F."/>
            <person name="Guo L."/>
            <person name="Lv X."/>
            <person name="Deng C."/>
            <person name="Zhou C."/>
            <person name="Fan Y."/>
            <person name="Li X."/>
            <person name="Huang L."/>
            <person name="Hu Y."/>
            <person name="Liang C."/>
            <person name="Hu X."/>
            <person name="Xu J."/>
            <person name="Yu X."/>
        </authorList>
    </citation>
    <scope>NUCLEOTIDE SEQUENCE [LARGE SCALE GENOMIC DNA]</scope>
    <source>
        <strain evidence="1">Henan</strain>
    </source>
</reference>
<protein>
    <submittedName>
        <fullName evidence="1">Uncharacterized protein</fullName>
    </submittedName>
</protein>
<gene>
    <name evidence="1" type="ORF">CLF_103044</name>
</gene>
<reference key="2">
    <citation type="submission" date="2011-10" db="EMBL/GenBank/DDBJ databases">
        <title>The genome and transcriptome sequence of Clonorchis sinensis provide insights into the carcinogenic liver fluke.</title>
        <authorList>
            <person name="Wang X."/>
            <person name="Huang Y."/>
            <person name="Chen W."/>
            <person name="Liu H."/>
            <person name="Guo L."/>
            <person name="Chen Y."/>
            <person name="Luo F."/>
            <person name="Zhou W."/>
            <person name="Sun J."/>
            <person name="Mao Q."/>
            <person name="Liang P."/>
            <person name="Zhou C."/>
            <person name="Tian Y."/>
            <person name="Men J."/>
            <person name="Lv X."/>
            <person name="Huang L."/>
            <person name="Zhou J."/>
            <person name="Hu Y."/>
            <person name="Li R."/>
            <person name="Zhang F."/>
            <person name="Lei H."/>
            <person name="Li X."/>
            <person name="Hu X."/>
            <person name="Liang C."/>
            <person name="Xu J."/>
            <person name="Wu Z."/>
            <person name="Yu X."/>
        </authorList>
    </citation>
    <scope>NUCLEOTIDE SEQUENCE</scope>
    <source>
        <strain>Henan</strain>
    </source>
</reference>
<proteinExistence type="predicted"/>
<keyword evidence="2" id="KW-1185">Reference proteome</keyword>
<name>G7Y8Y7_CLOSI</name>